<keyword evidence="1 9" id="KW-0444">Lipid biosynthesis</keyword>
<evidence type="ECO:0000256" key="2">
    <source>
        <dbReference type="ARBA" id="ARBA00022679"/>
    </source>
</evidence>
<dbReference type="Proteomes" id="UP000316968">
    <property type="component" value="Chromosome"/>
</dbReference>
<protein>
    <recommendedName>
        <fullName evidence="9">Heptaprenylglyceryl phosphate synthase</fullName>
        <shortName evidence="9">HepGP synthase</shortName>
        <ecNumber evidence="9">2.5.1.n9</ecNumber>
    </recommendedName>
    <alternativeName>
        <fullName evidence="9">Glycerol-1-phosphate heptaprenyltransferase</fullName>
    </alternativeName>
</protein>
<comment type="catalytic activity">
    <reaction evidence="8 9">
        <text>sn-glycerol 1-phosphate + all-trans-heptaprenyl diphosphate = 3-heptaprenyl-sn-glycero-1-phosphate + diphosphate</text>
        <dbReference type="Rhea" id="RHEA:33495"/>
        <dbReference type="ChEBI" id="CHEBI:33019"/>
        <dbReference type="ChEBI" id="CHEBI:57685"/>
        <dbReference type="ChEBI" id="CHEBI:58206"/>
        <dbReference type="ChEBI" id="CHEBI:64781"/>
        <dbReference type="EC" id="2.5.1.n9"/>
    </reaction>
</comment>
<comment type="pathway">
    <text evidence="9">Membrane lipid metabolism; glycerophospholipid metabolism.</text>
</comment>
<evidence type="ECO:0000256" key="5">
    <source>
        <dbReference type="ARBA" id="ARBA00023098"/>
    </source>
</evidence>
<keyword evidence="6 9" id="KW-0594">Phospholipid biosynthesis</keyword>
<dbReference type="GO" id="GO:0000287">
    <property type="term" value="F:magnesium ion binding"/>
    <property type="evidence" value="ECO:0007669"/>
    <property type="project" value="UniProtKB-UniRule"/>
</dbReference>
<dbReference type="GO" id="GO:0120536">
    <property type="term" value="F:heptaprenylglyceryl phosphate synthase activity"/>
    <property type="evidence" value="ECO:0007669"/>
    <property type="project" value="RHEA"/>
</dbReference>
<comment type="subunit">
    <text evidence="9">Homodimer.</text>
</comment>
<dbReference type="GO" id="GO:0046474">
    <property type="term" value="P:glycerophospholipid biosynthetic process"/>
    <property type="evidence" value="ECO:0007669"/>
    <property type="project" value="UniProtKB-UniRule"/>
</dbReference>
<dbReference type="SUPFAM" id="SSF51395">
    <property type="entry name" value="FMN-linked oxidoreductases"/>
    <property type="match status" value="1"/>
</dbReference>
<feature type="binding site" evidence="9">
    <location>
        <position position="41"/>
    </location>
    <ligand>
        <name>Mg(2+)</name>
        <dbReference type="ChEBI" id="CHEBI:18420"/>
    </ligand>
</feature>
<dbReference type="PANTHER" id="PTHR40029">
    <property type="match status" value="1"/>
</dbReference>
<evidence type="ECO:0000313" key="10">
    <source>
        <dbReference type="EMBL" id="QDH23699.1"/>
    </source>
</evidence>
<dbReference type="InterPro" id="IPR038597">
    <property type="entry name" value="GGGP/HepGP_synthase_sf"/>
</dbReference>
<organism evidence="10 11">
    <name type="scientific">Saccharibacillus brassicae</name>
    <dbReference type="NCBI Taxonomy" id="2583377"/>
    <lineage>
        <taxon>Bacteria</taxon>
        <taxon>Bacillati</taxon>
        <taxon>Bacillota</taxon>
        <taxon>Bacilli</taxon>
        <taxon>Bacillales</taxon>
        <taxon>Paenibacillaceae</taxon>
        <taxon>Saccharibacillus</taxon>
    </lineage>
</organism>
<dbReference type="CDD" id="cd02812">
    <property type="entry name" value="PcrB_like"/>
    <property type="match status" value="1"/>
</dbReference>
<dbReference type="RefSeq" id="WP_141450389.1">
    <property type="nucleotide sequence ID" value="NZ_CP041217.1"/>
</dbReference>
<dbReference type="NCBIfam" id="NF003197">
    <property type="entry name" value="PRK04169.1-1"/>
    <property type="match status" value="1"/>
</dbReference>
<sequence length="234" mass="25392">MSHLFETWRHVFKLDPDRELSDQDLDAICLSGSDAILVGGSSGVTYDNTVDLMSRIRRYELPCAQEVSTLDSVVPGFDLYLIPMILNTDRAEWITGHHRAGLESFGEVIPWDMLAAEGYIVLNPDSTVAHLTGAQAEIDAAAAAACARMADKLMRLPIVYVEYSGMYGDLELVREVRRVTGEASVFYGGGIRDYGTALAAAEAADTVVVGNIVYDDLKAALDTVRGVRSAKSPT</sequence>
<feature type="binding site" evidence="9">
    <location>
        <position position="15"/>
    </location>
    <ligand>
        <name>Mg(2+)</name>
        <dbReference type="ChEBI" id="CHEBI:18420"/>
    </ligand>
</feature>
<reference evidence="10 11" key="1">
    <citation type="submission" date="2019-06" db="EMBL/GenBank/DDBJ databases">
        <title>Saccharibacillus brassicae sp. nov., an endophytic bacterium isolated from Chinese cabbage seeds (Brassica pekinensis).</title>
        <authorList>
            <person name="Jiang L."/>
            <person name="Lee J."/>
            <person name="Kim S.W."/>
        </authorList>
    </citation>
    <scope>NUCLEOTIDE SEQUENCE [LARGE SCALE GENOMIC DNA]</scope>
    <source>
        <strain evidence="11">KCTC 43072 / ATSA2</strain>
    </source>
</reference>
<dbReference type="InterPro" id="IPR008205">
    <property type="entry name" value="GGGP_HepGP_synthase"/>
</dbReference>
<dbReference type="OrthoDB" id="2381757at2"/>
<keyword evidence="2 9" id="KW-0808">Transferase</keyword>
<keyword evidence="11" id="KW-1185">Reference proteome</keyword>
<evidence type="ECO:0000256" key="8">
    <source>
        <dbReference type="ARBA" id="ARBA00048318"/>
    </source>
</evidence>
<evidence type="ECO:0000256" key="4">
    <source>
        <dbReference type="ARBA" id="ARBA00022842"/>
    </source>
</evidence>
<evidence type="ECO:0000256" key="3">
    <source>
        <dbReference type="ARBA" id="ARBA00022723"/>
    </source>
</evidence>
<dbReference type="PANTHER" id="PTHR40029:SF2">
    <property type="entry name" value="HEPTAPRENYLGLYCERYL PHOSPHATE SYNTHASE"/>
    <property type="match status" value="1"/>
</dbReference>
<dbReference type="InterPro" id="IPR039074">
    <property type="entry name" value="GGGP/HepGP_synthase_I"/>
</dbReference>
<keyword evidence="4 9" id="KW-0460">Magnesium</keyword>
<evidence type="ECO:0000256" key="9">
    <source>
        <dbReference type="HAMAP-Rule" id="MF_00112"/>
    </source>
</evidence>
<keyword evidence="3 9" id="KW-0479">Metal-binding</keyword>
<keyword evidence="7 9" id="KW-1208">Phospholipid metabolism</keyword>
<feature type="binding site" evidence="9">
    <location>
        <position position="190"/>
    </location>
    <ligand>
        <name>sn-glycerol 1-phosphate</name>
        <dbReference type="ChEBI" id="CHEBI:57685"/>
    </ligand>
</feature>
<evidence type="ECO:0000256" key="7">
    <source>
        <dbReference type="ARBA" id="ARBA00023264"/>
    </source>
</evidence>
<dbReference type="EC" id="2.5.1.n9" evidence="9"/>
<dbReference type="AlphaFoldDB" id="A0A4Y6V0Y3"/>
<dbReference type="Gene3D" id="3.20.20.390">
    <property type="entry name" value="FMN-linked oxidoreductases"/>
    <property type="match status" value="1"/>
</dbReference>
<evidence type="ECO:0000256" key="6">
    <source>
        <dbReference type="ARBA" id="ARBA00023209"/>
    </source>
</evidence>
<feature type="binding site" evidence="9">
    <location>
        <begin position="160"/>
        <end position="165"/>
    </location>
    <ligand>
        <name>sn-glycerol 1-phosphate</name>
        <dbReference type="ChEBI" id="CHEBI:57685"/>
    </ligand>
</feature>
<keyword evidence="5 9" id="KW-0443">Lipid metabolism</keyword>
<comment type="similarity">
    <text evidence="9">Belongs to the GGGP/HepGP synthase family. Group I subfamily.</text>
</comment>
<dbReference type="Pfam" id="PF01884">
    <property type="entry name" value="PcrB"/>
    <property type="match status" value="1"/>
</dbReference>
<accession>A0A4Y6V0Y3</accession>
<dbReference type="UniPathway" id="UPA00940"/>
<name>A0A4Y6V0Y3_SACBS</name>
<feature type="binding site" evidence="9">
    <location>
        <begin position="210"/>
        <end position="211"/>
    </location>
    <ligand>
        <name>sn-glycerol 1-phosphate</name>
        <dbReference type="ChEBI" id="CHEBI:57685"/>
    </ligand>
</feature>
<dbReference type="EMBL" id="CP041217">
    <property type="protein sequence ID" value="QDH23699.1"/>
    <property type="molecule type" value="Genomic_DNA"/>
</dbReference>
<feature type="binding site" evidence="9">
    <location>
        <position position="13"/>
    </location>
    <ligand>
        <name>sn-glycerol 1-phosphate</name>
        <dbReference type="ChEBI" id="CHEBI:57685"/>
    </ligand>
</feature>
<dbReference type="NCBIfam" id="NF003199">
    <property type="entry name" value="PRK04169.1-3"/>
    <property type="match status" value="1"/>
</dbReference>
<gene>
    <name evidence="9" type="primary">pcrB</name>
    <name evidence="10" type="ORF">FFV09_07925</name>
</gene>
<evidence type="ECO:0000256" key="1">
    <source>
        <dbReference type="ARBA" id="ARBA00022516"/>
    </source>
</evidence>
<comment type="cofactor">
    <cofactor evidence="9">
        <name>Mg(2+)</name>
        <dbReference type="ChEBI" id="CHEBI:18420"/>
    </cofactor>
</comment>
<evidence type="ECO:0000313" key="11">
    <source>
        <dbReference type="Proteomes" id="UP000316968"/>
    </source>
</evidence>
<dbReference type="HAMAP" id="MF_00112">
    <property type="entry name" value="GGGP_HepGP_synthase"/>
    <property type="match status" value="1"/>
</dbReference>
<comment type="caution">
    <text evidence="9">Lacks conserved residue(s) required for the propagation of feature annotation.</text>
</comment>
<comment type="function">
    <text evidence="9">Prenyltransferase that catalyzes in vivo the transfer of the heptaprenyl moiety of heptaprenyl pyrophosphate (HepPP; 35 carbon atoms) to the C3 hydroxyl of sn-glycerol-1-phosphate (G1P), producing heptaprenylglyceryl phosphate (HepGP). This reaction is an ether-bond-formation step in the biosynthesis of archaea-type G1P-based membrane lipids found in Bacillales.</text>
</comment>
<proteinExistence type="inferred from homology"/>
<dbReference type="NCBIfam" id="TIGR01768">
    <property type="entry name" value="GGGP-family"/>
    <property type="match status" value="1"/>
</dbReference>
<dbReference type="KEGG" id="saca:FFV09_07925"/>